<name>A0A0F8YL82_9ZZZZ</name>
<organism evidence="1">
    <name type="scientific">marine sediment metagenome</name>
    <dbReference type="NCBI Taxonomy" id="412755"/>
    <lineage>
        <taxon>unclassified sequences</taxon>
        <taxon>metagenomes</taxon>
        <taxon>ecological metagenomes</taxon>
    </lineage>
</organism>
<sequence>MVDFAKHCKNPPKEKDPNTITGTLTGWIKRRGTGKVTQRECEWEIRLYPSLHGAWVAFWITKGGVTGYESFIIDYEEGKGLNDHALDRIFRTDPKGYWSACAGGVGWDEMRIQNQELRDAIQQWLDREGLTYPEKE</sequence>
<gene>
    <name evidence="1" type="ORF">LCGC14_2883370</name>
</gene>
<accession>A0A0F8YL82</accession>
<dbReference type="AlphaFoldDB" id="A0A0F8YL82"/>
<reference evidence="1" key="1">
    <citation type="journal article" date="2015" name="Nature">
        <title>Complex archaea that bridge the gap between prokaryotes and eukaryotes.</title>
        <authorList>
            <person name="Spang A."/>
            <person name="Saw J.H."/>
            <person name="Jorgensen S.L."/>
            <person name="Zaremba-Niedzwiedzka K."/>
            <person name="Martijn J."/>
            <person name="Lind A.E."/>
            <person name="van Eijk R."/>
            <person name="Schleper C."/>
            <person name="Guy L."/>
            <person name="Ettema T.J."/>
        </authorList>
    </citation>
    <scope>NUCLEOTIDE SEQUENCE</scope>
</reference>
<proteinExistence type="predicted"/>
<protein>
    <submittedName>
        <fullName evidence="1">Uncharacterized protein</fullName>
    </submittedName>
</protein>
<comment type="caution">
    <text evidence="1">The sequence shown here is derived from an EMBL/GenBank/DDBJ whole genome shotgun (WGS) entry which is preliminary data.</text>
</comment>
<dbReference type="EMBL" id="LAZR01056299">
    <property type="protein sequence ID" value="KKK74475.1"/>
    <property type="molecule type" value="Genomic_DNA"/>
</dbReference>
<evidence type="ECO:0000313" key="1">
    <source>
        <dbReference type="EMBL" id="KKK74475.1"/>
    </source>
</evidence>